<dbReference type="KEGG" id="eiv:EIN_343030"/>
<dbReference type="EMBL" id="KB207150">
    <property type="protein sequence ID" value="ELP84148.1"/>
    <property type="molecule type" value="Genomic_DNA"/>
</dbReference>
<keyword evidence="1" id="KW-0812">Transmembrane</keyword>
<dbReference type="VEuPathDB" id="AmoebaDB:EIN_343030"/>
<dbReference type="Proteomes" id="UP000014680">
    <property type="component" value="Unassembled WGS sequence"/>
</dbReference>
<evidence type="ECO:0000313" key="3">
    <source>
        <dbReference type="Proteomes" id="UP000014680"/>
    </source>
</evidence>
<protein>
    <submittedName>
        <fullName evidence="2">Uncharacterized protein</fullName>
    </submittedName>
</protein>
<organism evidence="2 3">
    <name type="scientific">Entamoeba invadens IP1</name>
    <dbReference type="NCBI Taxonomy" id="370355"/>
    <lineage>
        <taxon>Eukaryota</taxon>
        <taxon>Amoebozoa</taxon>
        <taxon>Evosea</taxon>
        <taxon>Archamoebae</taxon>
        <taxon>Mastigamoebida</taxon>
        <taxon>Entamoebidae</taxon>
        <taxon>Entamoeba</taxon>
    </lineage>
</organism>
<feature type="transmembrane region" description="Helical" evidence="1">
    <location>
        <begin position="139"/>
        <end position="157"/>
    </location>
</feature>
<sequence>MCFVYENSYYKYTINGTTIKAYSSTDDTCGNWKETTYMLSNDIKIVDEIPTHILELNNYFNNKNCILPYKEALPTLTVYPNGCTKLSETSSRKVDVTDVKATLTEYETADCTGEGTENSYDIDKCLNDKDIRFSRYTKYTDGTGVIFVMMVMALAFVL</sequence>
<keyword evidence="3" id="KW-1185">Reference proteome</keyword>
<dbReference type="GeneID" id="14883124"/>
<keyword evidence="1" id="KW-0472">Membrane</keyword>
<dbReference type="AlphaFoldDB" id="A0A0A1TV14"/>
<accession>A0A0A1TV14</accession>
<name>A0A0A1TV14_ENTIV</name>
<dbReference type="RefSeq" id="XP_004183494.1">
    <property type="nucleotide sequence ID" value="XM_004183446.1"/>
</dbReference>
<keyword evidence="1" id="KW-1133">Transmembrane helix</keyword>
<reference evidence="2 3" key="1">
    <citation type="submission" date="2012-10" db="EMBL/GenBank/DDBJ databases">
        <authorList>
            <person name="Zafar N."/>
            <person name="Inman J."/>
            <person name="Hall N."/>
            <person name="Lorenzi H."/>
            <person name="Caler E."/>
        </authorList>
    </citation>
    <scope>NUCLEOTIDE SEQUENCE [LARGE SCALE GENOMIC DNA]</scope>
    <source>
        <strain evidence="2 3">IP1</strain>
    </source>
</reference>
<evidence type="ECO:0000256" key="1">
    <source>
        <dbReference type="SAM" id="Phobius"/>
    </source>
</evidence>
<proteinExistence type="predicted"/>
<evidence type="ECO:0000313" key="2">
    <source>
        <dbReference type="EMBL" id="ELP84148.1"/>
    </source>
</evidence>
<gene>
    <name evidence="2" type="ORF">EIN_343030</name>
</gene>